<dbReference type="RefSeq" id="WP_039206331.1">
    <property type="nucleotide sequence ID" value="NZ_JSCE01000062.1"/>
</dbReference>
<dbReference type="EMBL" id="JSCE01000062">
    <property type="protein sequence ID" value="KHM52715.1"/>
    <property type="molecule type" value="Genomic_DNA"/>
</dbReference>
<dbReference type="AlphaFoldDB" id="A0A0B2JWM1"/>
<protein>
    <submittedName>
        <fullName evidence="1">Uncharacterized protein</fullName>
    </submittedName>
</protein>
<dbReference type="Proteomes" id="UP000030993">
    <property type="component" value="Unassembled WGS sequence"/>
</dbReference>
<proteinExistence type="predicted"/>
<keyword evidence="2" id="KW-1185">Reference proteome</keyword>
<sequence length="59" mass="6704">MTTYQLNEDQMTILKGMYLCETQENVSYGELAEADTLVSDSTIHSYYEGTCFVEDDFGC</sequence>
<comment type="caution">
    <text evidence="1">The sequence shown here is derived from an EMBL/GenBank/DDBJ whole genome shotgun (WGS) entry which is preliminary data.</text>
</comment>
<reference evidence="1 2" key="1">
    <citation type="journal article" date="2013" name="PLoS ONE">
        <title>Identification and characterization of three novel lipases belonging to families II and V from Anaerovibrio lipolyticus 5ST.</title>
        <authorList>
            <person name="Prive F."/>
            <person name="Kaderbhai N.N."/>
            <person name="Girdwood S."/>
            <person name="Worgan H.J."/>
            <person name="Pinloche E."/>
            <person name="Scollan N.D."/>
            <person name="Huws S.A."/>
            <person name="Newbold C.J."/>
        </authorList>
    </citation>
    <scope>NUCLEOTIDE SEQUENCE [LARGE SCALE GENOMIC DNA]</scope>
    <source>
        <strain evidence="1 2">5S</strain>
    </source>
</reference>
<name>A0A0B2JWM1_9FIRM</name>
<gene>
    <name evidence="1" type="ORF">NZ47_03145</name>
</gene>
<evidence type="ECO:0000313" key="2">
    <source>
        <dbReference type="Proteomes" id="UP000030993"/>
    </source>
</evidence>
<evidence type="ECO:0000313" key="1">
    <source>
        <dbReference type="EMBL" id="KHM52715.1"/>
    </source>
</evidence>
<organism evidence="1 2">
    <name type="scientific">Anaerovibrio lipolyticus</name>
    <dbReference type="NCBI Taxonomy" id="82374"/>
    <lineage>
        <taxon>Bacteria</taxon>
        <taxon>Bacillati</taxon>
        <taxon>Bacillota</taxon>
        <taxon>Negativicutes</taxon>
        <taxon>Selenomonadales</taxon>
        <taxon>Selenomonadaceae</taxon>
        <taxon>Anaerovibrio</taxon>
    </lineage>
</organism>
<accession>A0A0B2JWM1</accession>